<keyword evidence="2" id="KW-0812">Transmembrane</keyword>
<feature type="transmembrane region" description="Helical" evidence="2">
    <location>
        <begin position="116"/>
        <end position="140"/>
    </location>
</feature>
<feature type="transmembrane region" description="Helical" evidence="2">
    <location>
        <begin position="79"/>
        <end position="96"/>
    </location>
</feature>
<keyword evidence="2" id="KW-1133">Transmembrane helix</keyword>
<feature type="coiled-coil region" evidence="1">
    <location>
        <begin position="336"/>
        <end position="363"/>
    </location>
</feature>
<feature type="transmembrane region" description="Helical" evidence="2">
    <location>
        <begin position="244"/>
        <end position="265"/>
    </location>
</feature>
<dbReference type="NCBIfam" id="TIGR00254">
    <property type="entry name" value="GGDEF"/>
    <property type="match status" value="1"/>
</dbReference>
<dbReference type="SUPFAM" id="SSF55073">
    <property type="entry name" value="Nucleotide cyclase"/>
    <property type="match status" value="1"/>
</dbReference>
<proteinExistence type="predicted"/>
<feature type="transmembrane region" description="Helical" evidence="2">
    <location>
        <begin position="152"/>
        <end position="171"/>
    </location>
</feature>
<comment type="caution">
    <text evidence="4">The sequence shown here is derived from an EMBL/GenBank/DDBJ whole genome shotgun (WGS) entry which is preliminary data.</text>
</comment>
<dbReference type="InterPro" id="IPR052163">
    <property type="entry name" value="DGC-Regulatory_Protein"/>
</dbReference>
<feature type="transmembrane region" description="Helical" evidence="2">
    <location>
        <begin position="286"/>
        <end position="303"/>
    </location>
</feature>
<evidence type="ECO:0000256" key="2">
    <source>
        <dbReference type="SAM" id="Phobius"/>
    </source>
</evidence>
<accession>A0A1J5Q4B1</accession>
<protein>
    <submittedName>
        <fullName evidence="4">Putative diguanylate cyclase YegE</fullName>
        <ecNumber evidence="4">2.7.7.65</ecNumber>
    </submittedName>
</protein>
<dbReference type="Pfam" id="PF00990">
    <property type="entry name" value="GGDEF"/>
    <property type="match status" value="1"/>
</dbReference>
<dbReference type="PANTHER" id="PTHR46663">
    <property type="entry name" value="DIGUANYLATE CYCLASE DGCT-RELATED"/>
    <property type="match status" value="1"/>
</dbReference>
<evidence type="ECO:0000259" key="3">
    <source>
        <dbReference type="PROSITE" id="PS50887"/>
    </source>
</evidence>
<name>A0A1J5Q4B1_9ZZZZ</name>
<keyword evidence="4" id="KW-0808">Transferase</keyword>
<dbReference type="Gene3D" id="3.30.70.270">
    <property type="match status" value="1"/>
</dbReference>
<feature type="transmembrane region" description="Helical" evidence="2">
    <location>
        <begin position="309"/>
        <end position="327"/>
    </location>
</feature>
<evidence type="ECO:0000313" key="4">
    <source>
        <dbReference type="EMBL" id="OIQ78561.1"/>
    </source>
</evidence>
<feature type="transmembrane region" description="Helical" evidence="2">
    <location>
        <begin position="183"/>
        <end position="206"/>
    </location>
</feature>
<dbReference type="InterPro" id="IPR043128">
    <property type="entry name" value="Rev_trsase/Diguanyl_cyclase"/>
</dbReference>
<dbReference type="EMBL" id="MLJW01001378">
    <property type="protein sequence ID" value="OIQ78561.1"/>
    <property type="molecule type" value="Genomic_DNA"/>
</dbReference>
<feature type="domain" description="GGDEF" evidence="3">
    <location>
        <begin position="398"/>
        <end position="538"/>
    </location>
</feature>
<keyword evidence="2" id="KW-0472">Membrane</keyword>
<dbReference type="FunFam" id="3.30.70.270:FF:000001">
    <property type="entry name" value="Diguanylate cyclase domain protein"/>
    <property type="match status" value="1"/>
</dbReference>
<dbReference type="AlphaFoldDB" id="A0A1J5Q4B1"/>
<dbReference type="EC" id="2.7.7.65" evidence="4"/>
<dbReference type="InterPro" id="IPR000160">
    <property type="entry name" value="GGDEF_dom"/>
</dbReference>
<dbReference type="CDD" id="cd01949">
    <property type="entry name" value="GGDEF"/>
    <property type="match status" value="1"/>
</dbReference>
<dbReference type="PROSITE" id="PS50887">
    <property type="entry name" value="GGDEF"/>
    <property type="match status" value="1"/>
</dbReference>
<dbReference type="GO" id="GO:0052621">
    <property type="term" value="F:diguanylate cyclase activity"/>
    <property type="evidence" value="ECO:0007669"/>
    <property type="project" value="UniProtKB-EC"/>
</dbReference>
<dbReference type="SMART" id="SM00267">
    <property type="entry name" value="GGDEF"/>
    <property type="match status" value="1"/>
</dbReference>
<sequence length="540" mass="56607">MDTSTAAPAPAVRATDPLHRDRVLIGLALVIAGSALVYGLDLGTRSAQVVACWVLLLGLHIGLAVVARQVSRVPGTARTTRWIWAAIAIAGGTYAVGDTTQLFTIAISPMNLTVAIGGTVQSFSVLLGTSVPILVALLVTAPIGGGSRRETASFWLDVGIVMAAAATFGGYVYVPDGSKPAEILLSLLVGPGLFLVGVFAVVKLFLSSQPPFSRLAGLVLGAAAALEGAAQAATALLVDARGLSWLLGLTVVASAVLMGSARIQYRQANLATGVLGPRPPRRYSTLPYAAIAATYVLLVWVLVQDGLTGHTWIVITGAIASTALVLGRQLVAFTDNSRLLDELDAKVQELHQLLRERDDLATRLRHEALHDPLTGLANRSMFNRRLQDVIREGDTPARPLTLMIVDLDDFKQVNDEYGHASGDQVLVAVARRLRSCVRDVDLVARLGGDEFALLLEDLPDDADQVARRIVDVIAQPVTFAGGSGGSGGTGGTVTVSASVGVVVADLDRRTAEQLLHAADTTMYSAKRSGKGAYRVSVVAG</sequence>
<feature type="transmembrane region" description="Helical" evidence="2">
    <location>
        <begin position="23"/>
        <end position="40"/>
    </location>
</feature>
<keyword evidence="4" id="KW-0548">Nucleotidyltransferase</keyword>
<keyword evidence="1" id="KW-0175">Coiled coil</keyword>
<reference evidence="4" key="1">
    <citation type="submission" date="2016-10" db="EMBL/GenBank/DDBJ databases">
        <title>Sequence of Gallionella enrichment culture.</title>
        <authorList>
            <person name="Poehlein A."/>
            <person name="Muehling M."/>
            <person name="Daniel R."/>
        </authorList>
    </citation>
    <scope>NUCLEOTIDE SEQUENCE</scope>
</reference>
<feature type="transmembrane region" description="Helical" evidence="2">
    <location>
        <begin position="46"/>
        <end position="67"/>
    </location>
</feature>
<dbReference type="PANTHER" id="PTHR46663:SF2">
    <property type="entry name" value="GGDEF DOMAIN-CONTAINING PROTEIN"/>
    <property type="match status" value="1"/>
</dbReference>
<evidence type="ECO:0000256" key="1">
    <source>
        <dbReference type="SAM" id="Coils"/>
    </source>
</evidence>
<feature type="transmembrane region" description="Helical" evidence="2">
    <location>
        <begin position="218"/>
        <end position="238"/>
    </location>
</feature>
<dbReference type="InterPro" id="IPR029787">
    <property type="entry name" value="Nucleotide_cyclase"/>
</dbReference>
<organism evidence="4">
    <name type="scientific">mine drainage metagenome</name>
    <dbReference type="NCBI Taxonomy" id="410659"/>
    <lineage>
        <taxon>unclassified sequences</taxon>
        <taxon>metagenomes</taxon>
        <taxon>ecological metagenomes</taxon>
    </lineage>
</organism>
<gene>
    <name evidence="4" type="primary">yegE_41</name>
    <name evidence="4" type="ORF">GALL_397330</name>
</gene>